<comment type="similarity">
    <text evidence="2 5">Belongs to the prokaryotic ubiquitin-like protein family.</text>
</comment>
<keyword evidence="8" id="KW-1185">Reference proteome</keyword>
<evidence type="ECO:0000256" key="3">
    <source>
        <dbReference type="ARBA" id="ARBA00016748"/>
    </source>
</evidence>
<comment type="domain">
    <text evidence="5">The N-terminal unstructured half of Pup provides a signal required to initiate unfolding and degradation by the proteasome but is not needed for pupylation, while the C-terminal helical half of Pup interacts with ARC to target proteins to the proteasome.</text>
</comment>
<accession>A0ABY6DXW4</accession>
<sequence>MATKDTGGGQQKATRSTEEIEEQEQEAQASGDLKERHEKLSDDVDSVLDEIDDVLEENAEDFVRSFVQKGGQ</sequence>
<dbReference type="Proteomes" id="UP001061298">
    <property type="component" value="Chromosome"/>
</dbReference>
<protein>
    <recommendedName>
        <fullName evidence="3 5">Prokaryotic ubiquitin-like protein Pup</fullName>
    </recommendedName>
    <alternativeName>
        <fullName evidence="4 5">Bacterial ubiquitin-like modifier</fullName>
    </alternativeName>
</protein>
<feature type="region of interest" description="Disordered" evidence="6">
    <location>
        <begin position="1"/>
        <end position="46"/>
    </location>
</feature>
<feature type="cross-link" description="Isoglutamyl lysine isopeptide (Gln-Lys) (interchain with K-? in acceptor proteins)" evidence="5">
    <location>
        <position position="72"/>
    </location>
</feature>
<evidence type="ECO:0000256" key="4">
    <source>
        <dbReference type="ARBA" id="ARBA00032321"/>
    </source>
</evidence>
<comment type="subunit">
    <text evidence="5">Strongly interacts with the proteasome-associated ATPase ARC through a hydrophobic interface; the interacting region of Pup lies in its C-terminal half. There is one Pup binding site per ARC hexamer ring.</text>
</comment>
<evidence type="ECO:0000313" key="8">
    <source>
        <dbReference type="Proteomes" id="UP001061298"/>
    </source>
</evidence>
<feature type="modified residue" description="Deamidated glutamine" evidence="5">
    <location>
        <position position="72"/>
    </location>
</feature>
<dbReference type="RefSeq" id="WP_263229040.1">
    <property type="nucleotide sequence ID" value="NZ_CP106793.1"/>
</dbReference>
<proteinExistence type="inferred from homology"/>
<dbReference type="Pfam" id="PF05639">
    <property type="entry name" value="Pup"/>
    <property type="match status" value="1"/>
</dbReference>
<name>A0ABY6DXW4_9ACTN</name>
<feature type="compositionally biased region" description="Basic and acidic residues" evidence="6">
    <location>
        <begin position="32"/>
        <end position="42"/>
    </location>
</feature>
<keyword evidence="5" id="KW-1017">Isopeptide bond</keyword>
<evidence type="ECO:0000256" key="1">
    <source>
        <dbReference type="ARBA" id="ARBA00004707"/>
    </source>
</evidence>
<gene>
    <name evidence="5" type="primary">pup</name>
    <name evidence="7" type="ORF">N8I84_09000</name>
</gene>
<dbReference type="NCBIfam" id="TIGR03687">
    <property type="entry name" value="pupylate_cterm"/>
    <property type="match status" value="1"/>
</dbReference>
<comment type="pathway">
    <text evidence="1 5">Protein degradation; proteasomal Pup-dependent pathway.</text>
</comment>
<keyword evidence="5" id="KW-0833">Ubl conjugation pathway</keyword>
<evidence type="ECO:0000256" key="2">
    <source>
        <dbReference type="ARBA" id="ARBA00010616"/>
    </source>
</evidence>
<dbReference type="EMBL" id="CP106793">
    <property type="protein sequence ID" value="UXY18842.1"/>
    <property type="molecule type" value="Genomic_DNA"/>
</dbReference>
<evidence type="ECO:0000313" key="7">
    <source>
        <dbReference type="EMBL" id="UXY18842.1"/>
    </source>
</evidence>
<comment type="function">
    <text evidence="5">Protein modifier that is covalently attached to lysine residues of substrate proteins, thereby targeting them for proteasomal degradation. The tagging system is termed pupylation.</text>
</comment>
<comment type="PTM">
    <text evidence="5">Is modified by deamidation of its C-terminal glutamine to glutamate by the deamidase Dop, a prerequisite to the subsequent pupylation process.</text>
</comment>
<feature type="compositionally biased region" description="Gly residues" evidence="6">
    <location>
        <begin position="1"/>
        <end position="10"/>
    </location>
</feature>
<organism evidence="7 8">
    <name type="scientific">Streptomyces cynarae</name>
    <dbReference type="NCBI Taxonomy" id="2981134"/>
    <lineage>
        <taxon>Bacteria</taxon>
        <taxon>Bacillati</taxon>
        <taxon>Actinomycetota</taxon>
        <taxon>Actinomycetes</taxon>
        <taxon>Kitasatosporales</taxon>
        <taxon>Streptomycetaceae</taxon>
        <taxon>Streptomyces</taxon>
    </lineage>
</organism>
<dbReference type="InterPro" id="IPR008515">
    <property type="entry name" value="Ubiquitin-like_Pup"/>
</dbReference>
<dbReference type="HAMAP" id="MF_02106">
    <property type="entry name" value="Pup"/>
    <property type="match status" value="1"/>
</dbReference>
<reference evidence="7" key="1">
    <citation type="submission" date="2022-10" db="EMBL/GenBank/DDBJ databases">
        <authorList>
            <person name="Mo P."/>
        </authorList>
    </citation>
    <scope>NUCLEOTIDE SEQUENCE</scope>
    <source>
        <strain evidence="7">HUAS 13-4</strain>
    </source>
</reference>
<evidence type="ECO:0000256" key="5">
    <source>
        <dbReference type="HAMAP-Rule" id="MF_02106"/>
    </source>
</evidence>
<feature type="region of interest" description="ARC ATPase binding" evidence="5">
    <location>
        <begin position="29"/>
        <end position="66"/>
    </location>
</feature>
<evidence type="ECO:0000256" key="6">
    <source>
        <dbReference type="SAM" id="MobiDB-lite"/>
    </source>
</evidence>